<evidence type="ECO:0000313" key="2">
    <source>
        <dbReference type="EMBL" id="GGF86121.1"/>
    </source>
</evidence>
<accession>A0A917FJG8</accession>
<dbReference type="AlphaFoldDB" id="A0A917FJG8"/>
<feature type="region of interest" description="Disordered" evidence="1">
    <location>
        <begin position="1"/>
        <end position="62"/>
    </location>
</feature>
<comment type="caution">
    <text evidence="2">The sequence shown here is derived from an EMBL/GenBank/DDBJ whole genome shotgun (WGS) entry which is preliminary data.</text>
</comment>
<evidence type="ECO:0000256" key="1">
    <source>
        <dbReference type="SAM" id="MobiDB-lite"/>
    </source>
</evidence>
<keyword evidence="3" id="KW-1185">Reference proteome</keyword>
<proteinExistence type="predicted"/>
<gene>
    <name evidence="2" type="ORF">GCM10007301_52500</name>
</gene>
<sequence>MSRDQEPAPKSAEAQAAAGTQTPAAPEALTETQLDSVSAGYTGTVDWKPIPGDKPKSTPKPT</sequence>
<name>A0A917FJG8_9HYPH</name>
<dbReference type="Proteomes" id="UP000606044">
    <property type="component" value="Unassembled WGS sequence"/>
</dbReference>
<reference evidence="2" key="1">
    <citation type="journal article" date="2014" name="Int. J. Syst. Evol. Microbiol.">
        <title>Complete genome sequence of Corynebacterium casei LMG S-19264T (=DSM 44701T), isolated from a smear-ripened cheese.</title>
        <authorList>
            <consortium name="US DOE Joint Genome Institute (JGI-PGF)"/>
            <person name="Walter F."/>
            <person name="Albersmeier A."/>
            <person name="Kalinowski J."/>
            <person name="Ruckert C."/>
        </authorList>
    </citation>
    <scope>NUCLEOTIDE SEQUENCE</scope>
    <source>
        <strain evidence="2">CCM 7897</strain>
    </source>
</reference>
<organism evidence="2 3">
    <name type="scientific">Azorhizobium oxalatiphilum</name>
    <dbReference type="NCBI Taxonomy" id="980631"/>
    <lineage>
        <taxon>Bacteria</taxon>
        <taxon>Pseudomonadati</taxon>
        <taxon>Pseudomonadota</taxon>
        <taxon>Alphaproteobacteria</taxon>
        <taxon>Hyphomicrobiales</taxon>
        <taxon>Xanthobacteraceae</taxon>
        <taxon>Azorhizobium</taxon>
    </lineage>
</organism>
<dbReference type="EMBL" id="BMCT01000011">
    <property type="protein sequence ID" value="GGF86121.1"/>
    <property type="molecule type" value="Genomic_DNA"/>
</dbReference>
<evidence type="ECO:0000313" key="3">
    <source>
        <dbReference type="Proteomes" id="UP000606044"/>
    </source>
</evidence>
<dbReference type="RefSeq" id="WP_188583836.1">
    <property type="nucleotide sequence ID" value="NZ_BMCT01000011.1"/>
</dbReference>
<feature type="compositionally biased region" description="Low complexity" evidence="1">
    <location>
        <begin position="8"/>
        <end position="28"/>
    </location>
</feature>
<protein>
    <submittedName>
        <fullName evidence="2">Uncharacterized protein</fullName>
    </submittedName>
</protein>
<feature type="compositionally biased region" description="Polar residues" evidence="1">
    <location>
        <begin position="30"/>
        <end position="41"/>
    </location>
</feature>
<reference evidence="2" key="2">
    <citation type="submission" date="2020-09" db="EMBL/GenBank/DDBJ databases">
        <authorList>
            <person name="Sun Q."/>
            <person name="Sedlacek I."/>
        </authorList>
    </citation>
    <scope>NUCLEOTIDE SEQUENCE</scope>
    <source>
        <strain evidence="2">CCM 7897</strain>
    </source>
</reference>